<sequence length="468" mass="50035">MSETQLSDQHLYQSSLKSDPEIKVPSSKRTPFVIDLNQGSYQNGVITIDATAQLNGSEGFASLRDAYIMLPYKVSMKNGATAQTLLTTIVSMADYKLFWNNVRAQTGYSTQYAEKHGAESFLYPDAAHSVLYSAAAATAGDAYSNNTAFTSSLGVQAQGGAIVPNDGFVKRLLSNPPSSGADFSSSWPSVGSASASTTISNQTARGAFVSGVATANGIMETWNYMLKVKLTDLHPIFRELDLMANPQIRLRFRVNQGTSIVAVDASKNMSLTSTTLASGNTCPIMIASAASGNPMAGVLAASAGFSVSWGAVVNALEPTVDTCLSPQLDYMSLSCISRSLRLLFPSLSKRFATTIVMLSGLISAQQFQSPFDSAPWAVQPGSTIHNFNVRIGSAQLTNGLLDYQTWSLSNRMLIADVSRLTERDVPQSIQIQGTNAGCQGVNILILVISEQELTFDRLTGEILDFTTA</sequence>
<comment type="caution">
    <text evidence="1">The sequence shown here is derived from an EMBL/GenBank/DDBJ whole genome shotgun (WGS) entry which is preliminary data.</text>
</comment>
<accession>A0A9W6XED6</accession>
<evidence type="ECO:0000313" key="2">
    <source>
        <dbReference type="Proteomes" id="UP001165121"/>
    </source>
</evidence>
<dbReference type="EMBL" id="BSXT01000962">
    <property type="protein sequence ID" value="GMF36782.1"/>
    <property type="molecule type" value="Genomic_DNA"/>
</dbReference>
<reference evidence="1" key="1">
    <citation type="submission" date="2023-04" db="EMBL/GenBank/DDBJ databases">
        <title>Phytophthora fragariaefolia NBRC 109709.</title>
        <authorList>
            <person name="Ichikawa N."/>
            <person name="Sato H."/>
            <person name="Tonouchi N."/>
        </authorList>
    </citation>
    <scope>NUCLEOTIDE SEQUENCE</scope>
    <source>
        <strain evidence="1">NBRC 109709</strain>
    </source>
</reference>
<dbReference type="OrthoDB" id="156170at2759"/>
<protein>
    <submittedName>
        <fullName evidence="1">Unnamed protein product</fullName>
    </submittedName>
</protein>
<gene>
    <name evidence="1" type="ORF">Pfra01_001012300</name>
</gene>
<dbReference type="AlphaFoldDB" id="A0A9W6XED6"/>
<dbReference type="Proteomes" id="UP001165121">
    <property type="component" value="Unassembled WGS sequence"/>
</dbReference>
<evidence type="ECO:0000313" key="1">
    <source>
        <dbReference type="EMBL" id="GMF36782.1"/>
    </source>
</evidence>
<organism evidence="1 2">
    <name type="scientific">Phytophthora fragariaefolia</name>
    <dbReference type="NCBI Taxonomy" id="1490495"/>
    <lineage>
        <taxon>Eukaryota</taxon>
        <taxon>Sar</taxon>
        <taxon>Stramenopiles</taxon>
        <taxon>Oomycota</taxon>
        <taxon>Peronosporomycetes</taxon>
        <taxon>Peronosporales</taxon>
        <taxon>Peronosporaceae</taxon>
        <taxon>Phytophthora</taxon>
    </lineage>
</organism>
<name>A0A9W6XED6_9STRA</name>
<proteinExistence type="predicted"/>
<keyword evidence="2" id="KW-1185">Reference proteome</keyword>